<protein>
    <submittedName>
        <fullName evidence="1">Uncharacterized protein</fullName>
    </submittedName>
</protein>
<dbReference type="RefSeq" id="WP_084059139.1">
    <property type="nucleotide sequence ID" value="NZ_FWXF01000037.1"/>
</dbReference>
<proteinExistence type="predicted"/>
<evidence type="ECO:0000313" key="1">
    <source>
        <dbReference type="EMBL" id="SMC28506.1"/>
    </source>
</evidence>
<dbReference type="InterPro" id="IPR023366">
    <property type="entry name" value="ATP_synth_asu-like_sf"/>
</dbReference>
<dbReference type="Proteomes" id="UP000192783">
    <property type="component" value="Unassembled WGS sequence"/>
</dbReference>
<reference evidence="1 2" key="1">
    <citation type="submission" date="2017-04" db="EMBL/GenBank/DDBJ databases">
        <authorList>
            <person name="Afonso C.L."/>
            <person name="Miller P.J."/>
            <person name="Scott M.A."/>
            <person name="Spackman E."/>
            <person name="Goraichik I."/>
            <person name="Dimitrov K.M."/>
            <person name="Suarez D.L."/>
            <person name="Swayne D.E."/>
        </authorList>
    </citation>
    <scope>NUCLEOTIDE SEQUENCE [LARGE SCALE GENOMIC DNA]</scope>
    <source>
        <strain evidence="1 2">DSM 13146</strain>
    </source>
</reference>
<gene>
    <name evidence="1" type="ORF">SAMN02746041_03271</name>
</gene>
<evidence type="ECO:0000313" key="2">
    <source>
        <dbReference type="Proteomes" id="UP000192783"/>
    </source>
</evidence>
<dbReference type="OrthoDB" id="6053105at2"/>
<organism evidence="1 2">
    <name type="scientific">Desulfacinum hydrothermale DSM 13146</name>
    <dbReference type="NCBI Taxonomy" id="1121390"/>
    <lineage>
        <taxon>Bacteria</taxon>
        <taxon>Pseudomonadati</taxon>
        <taxon>Thermodesulfobacteriota</taxon>
        <taxon>Syntrophobacteria</taxon>
        <taxon>Syntrophobacterales</taxon>
        <taxon>Syntrophobacteraceae</taxon>
        <taxon>Desulfacinum</taxon>
    </lineage>
</organism>
<dbReference type="AlphaFoldDB" id="A0A1W1XX49"/>
<name>A0A1W1XX49_9BACT</name>
<accession>A0A1W1XX49</accession>
<dbReference type="STRING" id="1121390.SAMN02746041_03271"/>
<dbReference type="Gene3D" id="2.40.30.20">
    <property type="match status" value="1"/>
</dbReference>
<sequence>MARLATDVKVFRYTDPGAPELTGANGSMVELLNACLVTGYGSTTVTSVTREGSTVTVTIQGGHSFPQYAVIELAGANETDYNGTHRIETVTDTTFTFTLPDGLTPTTPATGTIAVKMASAGWEQTFASADNLRRVFRSTDPAAFGYYLYVDDTESEFSNRAAVKGYGIVEDIDTRFEPFPWSDTDDQWTWWVKSYEDATPRPWAVIADSRLFYVWVNADPAQNKPFIYVFGDAVPINSADLFACVIGGHGSSTETNYSGGLLTITALDNMAPGGYLARDITGTQFGVGCCVVGTDLRAHNAYYARDIYPRPLGLYDDITFPCPVTNSILTNSVPIFEYASNAGVPRGYLPGLYEPLHDKPLDSLVIIQNDIPGHRPLIGLRYLASRWNFSGGETGLREGQVLVDILGSWRD</sequence>
<keyword evidence="2" id="KW-1185">Reference proteome</keyword>
<dbReference type="EMBL" id="FWXF01000037">
    <property type="protein sequence ID" value="SMC28506.1"/>
    <property type="molecule type" value="Genomic_DNA"/>
</dbReference>